<evidence type="ECO:0000313" key="1">
    <source>
        <dbReference type="EMBL" id="CPR22047.1"/>
    </source>
</evidence>
<evidence type="ECO:0000313" key="2">
    <source>
        <dbReference type="Proteomes" id="UP000033187"/>
    </source>
</evidence>
<dbReference type="KEGG" id="fiy:BN1229_v1_3480"/>
<accession>A0A0D6JK37</accession>
<organism evidence="1 2">
    <name type="scientific">Candidatus Filomicrobium marinum</name>
    <dbReference type="NCBI Taxonomy" id="1608628"/>
    <lineage>
        <taxon>Bacteria</taxon>
        <taxon>Pseudomonadati</taxon>
        <taxon>Pseudomonadota</taxon>
        <taxon>Alphaproteobacteria</taxon>
        <taxon>Hyphomicrobiales</taxon>
        <taxon>Hyphomicrobiaceae</taxon>
        <taxon>Filomicrobium</taxon>
    </lineage>
</organism>
<dbReference type="AlphaFoldDB" id="A0A0D6JK37"/>
<name>A0A0D6JK37_9HYPH</name>
<dbReference type="Proteomes" id="UP000033187">
    <property type="component" value="Chromosome 1"/>
</dbReference>
<gene>
    <name evidence="1" type="ORF">YBN1229_v1_3480</name>
</gene>
<protein>
    <submittedName>
        <fullName evidence="1">Uncharacterized protein</fullName>
    </submittedName>
</protein>
<proteinExistence type="predicted"/>
<sequence>MVLVGGAMATQIRAESPLFSHFFSV</sequence>
<reference evidence="2" key="1">
    <citation type="submission" date="2015-02" db="EMBL/GenBank/DDBJ databases">
        <authorList>
            <person name="Chooi Y.-H."/>
        </authorList>
    </citation>
    <scope>NUCLEOTIDE SEQUENCE [LARGE SCALE GENOMIC DNA]</scope>
    <source>
        <strain evidence="2">strain Y</strain>
    </source>
</reference>
<dbReference type="EMBL" id="LN829119">
    <property type="protein sequence ID" value="CPR22047.1"/>
    <property type="molecule type" value="Genomic_DNA"/>
</dbReference>
<keyword evidence="2" id="KW-1185">Reference proteome</keyword>